<comment type="caution">
    <text evidence="1">The sequence shown here is derived from an EMBL/GenBank/DDBJ whole genome shotgun (WGS) entry which is preliminary data.</text>
</comment>
<evidence type="ECO:0000313" key="1">
    <source>
        <dbReference type="EMBL" id="KAJ7189467.1"/>
    </source>
</evidence>
<evidence type="ECO:0000313" key="2">
    <source>
        <dbReference type="Proteomes" id="UP001219525"/>
    </source>
</evidence>
<keyword evidence="2" id="KW-1185">Reference proteome</keyword>
<reference evidence="1" key="1">
    <citation type="submission" date="2023-03" db="EMBL/GenBank/DDBJ databases">
        <title>Massive genome expansion in bonnet fungi (Mycena s.s.) driven by repeated elements and novel gene families across ecological guilds.</title>
        <authorList>
            <consortium name="Lawrence Berkeley National Laboratory"/>
            <person name="Harder C.B."/>
            <person name="Miyauchi S."/>
            <person name="Viragh M."/>
            <person name="Kuo A."/>
            <person name="Thoen E."/>
            <person name="Andreopoulos B."/>
            <person name="Lu D."/>
            <person name="Skrede I."/>
            <person name="Drula E."/>
            <person name="Henrissat B."/>
            <person name="Morin E."/>
            <person name="Kohler A."/>
            <person name="Barry K."/>
            <person name="LaButti K."/>
            <person name="Morin E."/>
            <person name="Salamov A."/>
            <person name="Lipzen A."/>
            <person name="Mereny Z."/>
            <person name="Hegedus B."/>
            <person name="Baldrian P."/>
            <person name="Stursova M."/>
            <person name="Weitz H."/>
            <person name="Taylor A."/>
            <person name="Grigoriev I.V."/>
            <person name="Nagy L.G."/>
            <person name="Martin F."/>
            <person name="Kauserud H."/>
        </authorList>
    </citation>
    <scope>NUCLEOTIDE SEQUENCE</scope>
    <source>
        <strain evidence="1">9144</strain>
    </source>
</reference>
<dbReference type="Proteomes" id="UP001219525">
    <property type="component" value="Unassembled WGS sequence"/>
</dbReference>
<sequence length="116" mass="12312">MAPVRRSRAPTPVLPETESKLKQALSALKQAHGLLKPALSLGRAGVTGIGIPGVEGVFSGVVELAEMVSTMRANKEDLLKLEKRLKALVAIKCSGMGGELKERLEILTVKLSLIAE</sequence>
<dbReference type="AlphaFoldDB" id="A0AAD6Y0Z8"/>
<dbReference type="EMBL" id="JARJCW010000177">
    <property type="protein sequence ID" value="KAJ7189467.1"/>
    <property type="molecule type" value="Genomic_DNA"/>
</dbReference>
<feature type="non-terminal residue" evidence="1">
    <location>
        <position position="116"/>
    </location>
</feature>
<organism evidence="1 2">
    <name type="scientific">Mycena pura</name>
    <dbReference type="NCBI Taxonomy" id="153505"/>
    <lineage>
        <taxon>Eukaryota</taxon>
        <taxon>Fungi</taxon>
        <taxon>Dikarya</taxon>
        <taxon>Basidiomycota</taxon>
        <taxon>Agaricomycotina</taxon>
        <taxon>Agaricomycetes</taxon>
        <taxon>Agaricomycetidae</taxon>
        <taxon>Agaricales</taxon>
        <taxon>Marasmiineae</taxon>
        <taxon>Mycenaceae</taxon>
        <taxon>Mycena</taxon>
    </lineage>
</organism>
<accession>A0AAD6Y0Z8</accession>
<proteinExistence type="predicted"/>
<protein>
    <submittedName>
        <fullName evidence="1">Uncharacterized protein</fullName>
    </submittedName>
</protein>
<name>A0AAD6Y0Z8_9AGAR</name>
<gene>
    <name evidence="1" type="ORF">GGX14DRAFT_547104</name>
</gene>